<dbReference type="AlphaFoldDB" id="A0A1I6WJQ9"/>
<evidence type="ECO:0000313" key="3">
    <source>
        <dbReference type="EMBL" id="SFT26200.1"/>
    </source>
</evidence>
<evidence type="ECO:0000256" key="1">
    <source>
        <dbReference type="ARBA" id="ARBA00006611"/>
    </source>
</evidence>
<gene>
    <name evidence="3" type="ORF">SAMN04488050_12449</name>
</gene>
<dbReference type="Pfam" id="PF00437">
    <property type="entry name" value="T2SSE"/>
    <property type="match status" value="1"/>
</dbReference>
<organism evidence="3 4">
    <name type="scientific">Alloyangia pacifica</name>
    <dbReference type="NCBI Taxonomy" id="311180"/>
    <lineage>
        <taxon>Bacteria</taxon>
        <taxon>Pseudomonadati</taxon>
        <taxon>Pseudomonadota</taxon>
        <taxon>Alphaproteobacteria</taxon>
        <taxon>Rhodobacterales</taxon>
        <taxon>Roseobacteraceae</taxon>
        <taxon>Alloyangia</taxon>
    </lineage>
</organism>
<accession>A0A1I6WJQ9</accession>
<evidence type="ECO:0000313" key="4">
    <source>
        <dbReference type="Proteomes" id="UP000199392"/>
    </source>
</evidence>
<keyword evidence="4" id="KW-1185">Reference proteome</keyword>
<reference evidence="4" key="1">
    <citation type="submission" date="2016-10" db="EMBL/GenBank/DDBJ databases">
        <authorList>
            <person name="Varghese N."/>
            <person name="Submissions S."/>
        </authorList>
    </citation>
    <scope>NUCLEOTIDE SEQUENCE [LARGE SCALE GENOMIC DNA]</scope>
    <source>
        <strain evidence="4">DSM 26894</strain>
    </source>
</reference>
<dbReference type="Proteomes" id="UP000199392">
    <property type="component" value="Unassembled WGS sequence"/>
</dbReference>
<dbReference type="InterPro" id="IPR001482">
    <property type="entry name" value="T2SS/T4SS_dom"/>
</dbReference>
<dbReference type="Gene3D" id="3.40.50.300">
    <property type="entry name" value="P-loop containing nucleotide triphosphate hydrolases"/>
    <property type="match status" value="1"/>
</dbReference>
<comment type="similarity">
    <text evidence="1">Belongs to the GSP E family.</text>
</comment>
<name>A0A1I6WJQ9_9RHOB</name>
<dbReference type="SUPFAM" id="SSF52540">
    <property type="entry name" value="P-loop containing nucleoside triphosphate hydrolases"/>
    <property type="match status" value="1"/>
</dbReference>
<protein>
    <submittedName>
        <fullName evidence="3">Type II/IV secretion system protein</fullName>
    </submittedName>
</protein>
<proteinExistence type="inferred from homology"/>
<dbReference type="InterPro" id="IPR027417">
    <property type="entry name" value="P-loop_NTPase"/>
</dbReference>
<sequence>MQPDRIILGELQGFKALTFLEAINTCHGGSFTTINVDTALKAIDRLAMMVLGTGLNMSFEEVRRYCAHSIDVVIQLGREDGKRGIAEIFLPGERAS</sequence>
<evidence type="ECO:0000259" key="2">
    <source>
        <dbReference type="Pfam" id="PF00437"/>
    </source>
</evidence>
<dbReference type="RefSeq" id="WP_342707655.1">
    <property type="nucleotide sequence ID" value="NZ_FNCL01000027.1"/>
</dbReference>
<dbReference type="EMBL" id="FOZW01000024">
    <property type="protein sequence ID" value="SFT26200.1"/>
    <property type="molecule type" value="Genomic_DNA"/>
</dbReference>
<feature type="domain" description="Bacterial type II secretion system protein E" evidence="2">
    <location>
        <begin position="1"/>
        <end position="75"/>
    </location>
</feature>
<dbReference type="STRING" id="311180.SAMN04488050_12449"/>